<keyword evidence="7 9" id="KW-1133">Transmembrane helix</keyword>
<dbReference type="Pfam" id="PF05525">
    <property type="entry name" value="Branch_AA_trans"/>
    <property type="match status" value="1"/>
</dbReference>
<evidence type="ECO:0000313" key="10">
    <source>
        <dbReference type="EMBL" id="RGB76394.1"/>
    </source>
</evidence>
<comment type="caution">
    <text evidence="9">Lacks conserved residue(s) required for the propagation of feature annotation.</text>
</comment>
<evidence type="ECO:0000256" key="3">
    <source>
        <dbReference type="ARBA" id="ARBA00022448"/>
    </source>
</evidence>
<comment type="caution">
    <text evidence="10">The sequence shown here is derived from an EMBL/GenBank/DDBJ whole genome shotgun (WGS) entry which is preliminary data.</text>
</comment>
<dbReference type="PANTHER" id="PTHR30588:SF0">
    <property type="entry name" value="BRANCHED-CHAIN AMINO ACID PERMEASE BRNQ"/>
    <property type="match status" value="1"/>
</dbReference>
<organism evidence="10 11">
    <name type="scientific">Anaerococcus nagyae</name>
    <dbReference type="NCBI Taxonomy" id="1755241"/>
    <lineage>
        <taxon>Bacteria</taxon>
        <taxon>Bacillati</taxon>
        <taxon>Bacillota</taxon>
        <taxon>Tissierellia</taxon>
        <taxon>Tissierellales</taxon>
        <taxon>Peptoniphilaceae</taxon>
        <taxon>Anaerococcus</taxon>
    </lineage>
</organism>
<dbReference type="GO" id="GO:0005304">
    <property type="term" value="F:L-valine transmembrane transporter activity"/>
    <property type="evidence" value="ECO:0007669"/>
    <property type="project" value="TreeGrafter"/>
</dbReference>
<feature type="transmembrane region" description="Helical" evidence="9">
    <location>
        <begin position="190"/>
        <end position="217"/>
    </location>
</feature>
<dbReference type="Proteomes" id="UP000261011">
    <property type="component" value="Unassembled WGS sequence"/>
</dbReference>
<keyword evidence="6 9" id="KW-0029">Amino-acid transport</keyword>
<feature type="transmembrane region" description="Helical" evidence="9">
    <location>
        <begin position="122"/>
        <end position="140"/>
    </location>
</feature>
<name>A0A3E2TJL7_9FIRM</name>
<evidence type="ECO:0000256" key="8">
    <source>
        <dbReference type="ARBA" id="ARBA00023136"/>
    </source>
</evidence>
<dbReference type="GO" id="GO:0015190">
    <property type="term" value="F:L-leucine transmembrane transporter activity"/>
    <property type="evidence" value="ECO:0007669"/>
    <property type="project" value="TreeGrafter"/>
</dbReference>
<feature type="transmembrane region" description="Helical" evidence="9">
    <location>
        <begin position="420"/>
        <end position="440"/>
    </location>
</feature>
<accession>A0A3E2TJL7</accession>
<protein>
    <recommendedName>
        <fullName evidence="9">Branched-chain amino acid transport system carrier protein</fullName>
    </recommendedName>
</protein>
<evidence type="ECO:0000256" key="5">
    <source>
        <dbReference type="ARBA" id="ARBA00022692"/>
    </source>
</evidence>
<reference evidence="10 11" key="1">
    <citation type="submission" date="2018-08" db="EMBL/GenBank/DDBJ databases">
        <title>A genome reference for cultivated species of the human gut microbiota.</title>
        <authorList>
            <person name="Zou Y."/>
            <person name="Xue W."/>
            <person name="Luo G."/>
        </authorList>
    </citation>
    <scope>NUCLEOTIDE SEQUENCE [LARGE SCALE GENOMIC DNA]</scope>
    <source>
        <strain evidence="10 11">OF01-3</strain>
    </source>
</reference>
<keyword evidence="4" id="KW-1003">Cell membrane</keyword>
<gene>
    <name evidence="10" type="primary">brnQ</name>
    <name evidence="10" type="ORF">DXA39_04285</name>
</gene>
<keyword evidence="11" id="KW-1185">Reference proteome</keyword>
<proteinExistence type="inferred from homology"/>
<evidence type="ECO:0000256" key="4">
    <source>
        <dbReference type="ARBA" id="ARBA00022475"/>
    </source>
</evidence>
<feature type="transmembrane region" description="Helical" evidence="9">
    <location>
        <begin position="44"/>
        <end position="62"/>
    </location>
</feature>
<dbReference type="AlphaFoldDB" id="A0A3E2TJL7"/>
<dbReference type="GO" id="GO:0015188">
    <property type="term" value="F:L-isoleucine transmembrane transporter activity"/>
    <property type="evidence" value="ECO:0007669"/>
    <property type="project" value="TreeGrafter"/>
</dbReference>
<dbReference type="OrthoDB" id="9783920at2"/>
<evidence type="ECO:0000313" key="11">
    <source>
        <dbReference type="Proteomes" id="UP000261011"/>
    </source>
</evidence>
<feature type="transmembrane region" description="Helical" evidence="9">
    <location>
        <begin position="152"/>
        <end position="170"/>
    </location>
</feature>
<feature type="transmembrane region" description="Helical" evidence="9">
    <location>
        <begin position="237"/>
        <end position="261"/>
    </location>
</feature>
<keyword evidence="3 9" id="KW-0813">Transport</keyword>
<evidence type="ECO:0000256" key="2">
    <source>
        <dbReference type="ARBA" id="ARBA00008540"/>
    </source>
</evidence>
<feature type="transmembrane region" description="Helical" evidence="9">
    <location>
        <begin position="323"/>
        <end position="343"/>
    </location>
</feature>
<keyword evidence="5 9" id="KW-0812">Transmembrane</keyword>
<dbReference type="PANTHER" id="PTHR30588">
    <property type="entry name" value="BRANCHED-CHAIN AMINO ACID TRANSPORT SYSTEM 2 CARRIER PROTEIN"/>
    <property type="match status" value="1"/>
</dbReference>
<dbReference type="EMBL" id="QVEU01000003">
    <property type="protein sequence ID" value="RGB76394.1"/>
    <property type="molecule type" value="Genomic_DNA"/>
</dbReference>
<evidence type="ECO:0000256" key="1">
    <source>
        <dbReference type="ARBA" id="ARBA00004651"/>
    </source>
</evidence>
<comment type="similarity">
    <text evidence="2 9">Belongs to the branched chain amino acid transporter family.</text>
</comment>
<dbReference type="NCBIfam" id="TIGR00796">
    <property type="entry name" value="livcs"/>
    <property type="match status" value="1"/>
</dbReference>
<dbReference type="InterPro" id="IPR004685">
    <property type="entry name" value="Brnchd-chn_aa_trnsp_Livcs"/>
</dbReference>
<feature type="transmembrane region" description="Helical" evidence="9">
    <location>
        <begin position="281"/>
        <end position="303"/>
    </location>
</feature>
<dbReference type="GO" id="GO:0015820">
    <property type="term" value="P:L-leucine transport"/>
    <property type="evidence" value="ECO:0007669"/>
    <property type="project" value="TreeGrafter"/>
</dbReference>
<sequence>MKKKLNFREVLLVGSLLFGLFFGAGNLIFPLELGQQSGYNLNPVIVGFLISGVGLPIIGVTAAAMSDSESLFELARPASKKFAYFLTVLLYITIGPGFAIPRTATVSYEIGLKGLTNVSDKAMLLVFSVVFFSLALYFSLKKGNLINTIGKYMTPIFLILLAILLIMSIVNPMGPTKSIPPIEKYQQSPFTIGIIDGYNTLDAPASLAFAIIIIAAIKELGVKEPKYIANETLKAGLICLIAMSLVYSSLAIMGSASTSIMDIKENGALVLAAISNHYLGKYGHILFSLIVFIACLKTAIGLISACSEMFNQLLKFDISYEKYCVIFAIVSFLIANLGLNTIISLSVPVLMFLYPICIVLIILSLFSLKIGKNHNIYKWTLIFTIIAAFFDLLSNLPYGLADSLLVSKTLALPKRFLPGFDLGFGWILLALIGFVIGYIIDKNNKKSKVSYTSGN</sequence>
<comment type="subcellular location">
    <subcellularLocation>
        <location evidence="1 9">Cell membrane</location>
        <topology evidence="1 9">Multi-pass membrane protein</topology>
    </subcellularLocation>
</comment>
<dbReference type="RefSeq" id="WP_117521328.1">
    <property type="nucleotide sequence ID" value="NZ_AP031484.1"/>
</dbReference>
<feature type="transmembrane region" description="Helical" evidence="9">
    <location>
        <begin position="380"/>
        <end position="400"/>
    </location>
</feature>
<dbReference type="GO" id="GO:0005886">
    <property type="term" value="C:plasma membrane"/>
    <property type="evidence" value="ECO:0007669"/>
    <property type="project" value="UniProtKB-SubCell"/>
</dbReference>
<feature type="transmembrane region" description="Helical" evidence="9">
    <location>
        <begin position="82"/>
        <end position="102"/>
    </location>
</feature>
<evidence type="ECO:0000256" key="7">
    <source>
        <dbReference type="ARBA" id="ARBA00022989"/>
    </source>
</evidence>
<keyword evidence="8 9" id="KW-0472">Membrane</keyword>
<dbReference type="Gene3D" id="1.20.1740.10">
    <property type="entry name" value="Amino acid/polyamine transporter I"/>
    <property type="match status" value="1"/>
</dbReference>
<feature type="transmembrane region" description="Helical" evidence="9">
    <location>
        <begin position="349"/>
        <end position="368"/>
    </location>
</feature>
<comment type="function">
    <text evidence="9">Component of the transport system for branched-chain amino acids.</text>
</comment>
<dbReference type="GO" id="GO:0015818">
    <property type="term" value="P:isoleucine transport"/>
    <property type="evidence" value="ECO:0007669"/>
    <property type="project" value="TreeGrafter"/>
</dbReference>
<evidence type="ECO:0000256" key="9">
    <source>
        <dbReference type="RuleBase" id="RU362122"/>
    </source>
</evidence>
<evidence type="ECO:0000256" key="6">
    <source>
        <dbReference type="ARBA" id="ARBA00022970"/>
    </source>
</evidence>